<reference evidence="2" key="1">
    <citation type="journal article" date="2019" name="Int. J. Syst. Evol. Microbiol.">
        <title>The Global Catalogue of Microorganisms (GCM) 10K type strain sequencing project: providing services to taxonomists for standard genome sequencing and annotation.</title>
        <authorList>
            <consortium name="The Broad Institute Genomics Platform"/>
            <consortium name="The Broad Institute Genome Sequencing Center for Infectious Disease"/>
            <person name="Wu L."/>
            <person name="Ma J."/>
        </authorList>
    </citation>
    <scope>NUCLEOTIDE SEQUENCE [LARGE SCALE GENOMIC DNA]</scope>
    <source>
        <strain evidence="2">CGMCC 1.14966</strain>
    </source>
</reference>
<dbReference type="EMBL" id="BMGY01000013">
    <property type="protein sequence ID" value="GGH84923.1"/>
    <property type="molecule type" value="Genomic_DNA"/>
</dbReference>
<sequence>MSAAGIVAEQADFSFSIFEYLSLTRCVLGVALGYTARLPFAIPFVSNAPHRSYTVEDFTDLINARLQQLERRKEAQQHYGSLLVVLRQQVDAYRQRRTAS</sequence>
<name>A0ABQ2A5C6_9BACT</name>
<dbReference type="Proteomes" id="UP000637774">
    <property type="component" value="Unassembled WGS sequence"/>
</dbReference>
<gene>
    <name evidence="1" type="ORF">GCM10011495_17970</name>
</gene>
<protein>
    <submittedName>
        <fullName evidence="1">Uncharacterized protein</fullName>
    </submittedName>
</protein>
<keyword evidence="2" id="KW-1185">Reference proteome</keyword>
<evidence type="ECO:0000313" key="2">
    <source>
        <dbReference type="Proteomes" id="UP000637774"/>
    </source>
</evidence>
<evidence type="ECO:0000313" key="1">
    <source>
        <dbReference type="EMBL" id="GGH84923.1"/>
    </source>
</evidence>
<organism evidence="1 2">
    <name type="scientific">Hymenobacter frigidus</name>
    <dbReference type="NCBI Taxonomy" id="1524095"/>
    <lineage>
        <taxon>Bacteria</taxon>
        <taxon>Pseudomonadati</taxon>
        <taxon>Bacteroidota</taxon>
        <taxon>Cytophagia</taxon>
        <taxon>Cytophagales</taxon>
        <taxon>Hymenobacteraceae</taxon>
        <taxon>Hymenobacter</taxon>
    </lineage>
</organism>
<comment type="caution">
    <text evidence="1">The sequence shown here is derived from an EMBL/GenBank/DDBJ whole genome shotgun (WGS) entry which is preliminary data.</text>
</comment>
<proteinExistence type="predicted"/>
<accession>A0ABQ2A5C6</accession>